<evidence type="ECO:0000313" key="2">
    <source>
        <dbReference type="Proteomes" id="UP001158986"/>
    </source>
</evidence>
<dbReference type="Gene3D" id="3.40.50.1820">
    <property type="entry name" value="alpha/beta hydrolase"/>
    <property type="match status" value="1"/>
</dbReference>
<sequence length="613" mass="67301">MGKAGKTLMLTNSQAHLTILSIVGGMQFSNRTVAVTLIALLSITLFVNATDHAKHGKKHATGTPLEWPALRFSFRIKRRSLRIYGHKAFDMFANPVVLDNNKKVLYDVYAVFTQDNMLHNYTLVNGVGHSENTPFSNDNTVGAPTPIVKCFDGKTVKLPAINAIVAAVNKATKVSKGGSRDAKQCKTGGSYQTAMDNVDYAICVSGTTGFTMQSSDMDISVEYLEGPIEIVPPVMKHKKCSSKVSFTSVTKLGHALLTGKALPVVDKRKLSSVFIFREEKLDLSPCSCKSKPRPCIFIHGQGIQPEMADNQDSFPHYWGNLVGHAPCCSSMKYVRLDTIDNSWTSKTLQEQTCHRALAVSESSTSSTIMDTIVIAHSMGNLMLAGAIANGLCKLDSSSTWVAISGPMKGSMASDLIQDTCAGNRNIVLKSLSEIAGKCPPKKSVMSLSYEGGSHSSKELNAAYKAAQKVYRENVYALMCGESSSGLLTTYQMKFWLFGRMIPHLSDQNDGVVEFQSCAVGFPESKFGNTFRDRFYRTKLNHFDMEFLGALRNGRNGFECFSGVAFRQLEYIAQSDVHFENVVPLSYRIVGVVVAPDDCPLYSLRLYWTQNQAK</sequence>
<comment type="caution">
    <text evidence="1">The sequence shown here is derived from an EMBL/GenBank/DDBJ whole genome shotgun (WGS) entry which is preliminary data.</text>
</comment>
<reference evidence="1 2" key="1">
    <citation type="submission" date="2021-11" db="EMBL/GenBank/DDBJ databases">
        <authorList>
            <person name="Islam A."/>
            <person name="Islam S."/>
            <person name="Flora M.S."/>
            <person name="Rahman M."/>
            <person name="Ziaur R.M."/>
            <person name="Epstein J.H."/>
            <person name="Hassan M."/>
            <person name="Klassen M."/>
            <person name="Woodard K."/>
            <person name="Webb A."/>
            <person name="Webby R.J."/>
            <person name="El Zowalaty M.E."/>
        </authorList>
    </citation>
    <scope>NUCLEOTIDE SEQUENCE [LARGE SCALE GENOMIC DNA]</scope>
    <source>
        <strain evidence="1">Pbs1</strain>
    </source>
</reference>
<gene>
    <name evidence="1" type="ORF">PBS001_LOCUS5865</name>
</gene>
<dbReference type="PANTHER" id="PTHR22538">
    <property type="entry name" value="CILIA- AND FLAGELLA-ASSOCIATED PROTEIN 74"/>
    <property type="match status" value="1"/>
</dbReference>
<dbReference type="InterPro" id="IPR029058">
    <property type="entry name" value="AB_hydrolase_fold"/>
</dbReference>
<name>A0ABN8D1R5_9STRA</name>
<dbReference type="EMBL" id="CAKLCB010000293">
    <property type="protein sequence ID" value="CAH0519335.1"/>
    <property type="molecule type" value="Genomic_DNA"/>
</dbReference>
<dbReference type="PANTHER" id="PTHR22538:SF1">
    <property type="entry name" value="VWFD DOMAIN-CONTAINING PROTEIN"/>
    <property type="match status" value="1"/>
</dbReference>
<evidence type="ECO:0008006" key="3">
    <source>
        <dbReference type="Google" id="ProtNLM"/>
    </source>
</evidence>
<accession>A0ABN8D1R5</accession>
<dbReference type="Proteomes" id="UP001158986">
    <property type="component" value="Unassembled WGS sequence"/>
</dbReference>
<evidence type="ECO:0000313" key="1">
    <source>
        <dbReference type="EMBL" id="CAH0519335.1"/>
    </source>
</evidence>
<organism evidence="1 2">
    <name type="scientific">Peronospora belbahrii</name>
    <dbReference type="NCBI Taxonomy" id="622444"/>
    <lineage>
        <taxon>Eukaryota</taxon>
        <taxon>Sar</taxon>
        <taxon>Stramenopiles</taxon>
        <taxon>Oomycota</taxon>
        <taxon>Peronosporomycetes</taxon>
        <taxon>Peronosporales</taxon>
        <taxon>Peronosporaceae</taxon>
        <taxon>Peronospora</taxon>
    </lineage>
</organism>
<keyword evidence="2" id="KW-1185">Reference proteome</keyword>
<proteinExistence type="predicted"/>
<protein>
    <recommendedName>
        <fullName evidence="3">GPI inositol-deacylase</fullName>
    </recommendedName>
</protein>